<gene>
    <name evidence="2" type="ORF">ACFS5M_04275</name>
</gene>
<protein>
    <submittedName>
        <fullName evidence="2">Uncharacterized protein</fullName>
    </submittedName>
</protein>
<keyword evidence="3" id="KW-1185">Reference proteome</keyword>
<evidence type="ECO:0000313" key="3">
    <source>
        <dbReference type="Proteomes" id="UP001597533"/>
    </source>
</evidence>
<evidence type="ECO:0000256" key="1">
    <source>
        <dbReference type="SAM" id="SignalP"/>
    </source>
</evidence>
<proteinExistence type="predicted"/>
<comment type="caution">
    <text evidence="2">The sequence shown here is derived from an EMBL/GenBank/DDBJ whole genome shotgun (WGS) entry which is preliminary data.</text>
</comment>
<evidence type="ECO:0000313" key="2">
    <source>
        <dbReference type="EMBL" id="MFD2822873.1"/>
    </source>
</evidence>
<dbReference type="RefSeq" id="WP_183486161.1">
    <property type="nucleotide sequence ID" value="NZ_JBHUOV010000001.1"/>
</dbReference>
<dbReference type="EMBL" id="JBHUOV010000001">
    <property type="protein sequence ID" value="MFD2822873.1"/>
    <property type="molecule type" value="Genomic_DNA"/>
</dbReference>
<name>A0ABW5WJH5_9FLAO</name>
<reference evidence="3" key="1">
    <citation type="journal article" date="2019" name="Int. J. Syst. Evol. Microbiol.">
        <title>The Global Catalogue of Microorganisms (GCM) 10K type strain sequencing project: providing services to taxonomists for standard genome sequencing and annotation.</title>
        <authorList>
            <consortium name="The Broad Institute Genomics Platform"/>
            <consortium name="The Broad Institute Genome Sequencing Center for Infectious Disease"/>
            <person name="Wu L."/>
            <person name="Ma J."/>
        </authorList>
    </citation>
    <scope>NUCLEOTIDE SEQUENCE [LARGE SCALE GENOMIC DNA]</scope>
    <source>
        <strain evidence="3">KCTC 32141</strain>
    </source>
</reference>
<feature type="chain" id="PRO_5047384392" evidence="1">
    <location>
        <begin position="25"/>
        <end position="55"/>
    </location>
</feature>
<dbReference type="Proteomes" id="UP001597533">
    <property type="component" value="Unassembled WGS sequence"/>
</dbReference>
<accession>A0ABW5WJH5</accession>
<feature type="signal peptide" evidence="1">
    <location>
        <begin position="1"/>
        <end position="24"/>
    </location>
</feature>
<sequence>MKSLKITLAVAVVCAVFASLTPQNQPTEELDKNNETIVKVTFKKEKKKYQVPSQS</sequence>
<organism evidence="2 3">
    <name type="scientific">Lacinutrix iliipiscaria</name>
    <dbReference type="NCBI Taxonomy" id="1230532"/>
    <lineage>
        <taxon>Bacteria</taxon>
        <taxon>Pseudomonadati</taxon>
        <taxon>Bacteroidota</taxon>
        <taxon>Flavobacteriia</taxon>
        <taxon>Flavobacteriales</taxon>
        <taxon>Flavobacteriaceae</taxon>
        <taxon>Lacinutrix</taxon>
    </lineage>
</organism>
<keyword evidence="1" id="KW-0732">Signal</keyword>